<keyword evidence="3 5" id="KW-0067">ATP-binding</keyword>
<dbReference type="GO" id="GO:0051603">
    <property type="term" value="P:proteolysis involved in protein catabolic process"/>
    <property type="evidence" value="ECO:0007669"/>
    <property type="project" value="TreeGrafter"/>
</dbReference>
<dbReference type="GO" id="GO:0009376">
    <property type="term" value="C:HslUV protease complex"/>
    <property type="evidence" value="ECO:0007669"/>
    <property type="project" value="TreeGrafter"/>
</dbReference>
<protein>
    <submittedName>
        <fullName evidence="5">ATP-dependent Clp protease ATP-binding subunit ClpX</fullName>
    </submittedName>
</protein>
<evidence type="ECO:0000256" key="2">
    <source>
        <dbReference type="ARBA" id="ARBA00022833"/>
    </source>
</evidence>
<evidence type="ECO:0000313" key="5">
    <source>
        <dbReference type="EMBL" id="HAR50915.1"/>
    </source>
</evidence>
<dbReference type="GO" id="GO:0008233">
    <property type="term" value="F:peptidase activity"/>
    <property type="evidence" value="ECO:0007669"/>
    <property type="project" value="UniProtKB-KW"/>
</dbReference>
<evidence type="ECO:0000256" key="1">
    <source>
        <dbReference type="ARBA" id="ARBA00022741"/>
    </source>
</evidence>
<reference evidence="5 6" key="1">
    <citation type="journal article" date="2018" name="Nat. Biotechnol.">
        <title>A standardized bacterial taxonomy based on genome phylogeny substantially revises the tree of life.</title>
        <authorList>
            <person name="Parks D.H."/>
            <person name="Chuvochina M."/>
            <person name="Waite D.W."/>
            <person name="Rinke C."/>
            <person name="Skarshewski A."/>
            <person name="Chaumeil P.A."/>
            <person name="Hugenholtz P."/>
        </authorList>
    </citation>
    <scope>NUCLEOTIDE SEQUENCE [LARGE SCALE GENOMIC DNA]</scope>
    <source>
        <strain evidence="5">UBA9169</strain>
    </source>
</reference>
<dbReference type="Pfam" id="PF10431">
    <property type="entry name" value="ClpB_D2-small"/>
    <property type="match status" value="1"/>
</dbReference>
<keyword evidence="1" id="KW-0547">Nucleotide-binding</keyword>
<proteinExistence type="predicted"/>
<dbReference type="GO" id="GO:0005524">
    <property type="term" value="F:ATP binding"/>
    <property type="evidence" value="ECO:0007669"/>
    <property type="project" value="UniProtKB-KW"/>
</dbReference>
<feature type="domain" description="Clp ATPase C-terminal" evidence="4">
    <location>
        <begin position="1"/>
        <end position="90"/>
    </location>
</feature>
<keyword evidence="2" id="KW-0862">Zinc</keyword>
<dbReference type="SMART" id="SM01086">
    <property type="entry name" value="ClpB_D2-small"/>
    <property type="match status" value="1"/>
</dbReference>
<comment type="caution">
    <text evidence="5">The sequence shown here is derived from an EMBL/GenBank/DDBJ whole genome shotgun (WGS) entry which is preliminary data.</text>
</comment>
<feature type="non-terminal residue" evidence="5">
    <location>
        <position position="1"/>
    </location>
</feature>
<dbReference type="Proteomes" id="UP000264719">
    <property type="component" value="Unassembled WGS sequence"/>
</dbReference>
<dbReference type="InterPro" id="IPR019489">
    <property type="entry name" value="Clp_ATPase_C"/>
</dbReference>
<accession>A0A348W8Q3</accession>
<dbReference type="GO" id="GO:0016887">
    <property type="term" value="F:ATP hydrolysis activity"/>
    <property type="evidence" value="ECO:0007669"/>
    <property type="project" value="TreeGrafter"/>
</dbReference>
<dbReference type="GO" id="GO:0051301">
    <property type="term" value="P:cell division"/>
    <property type="evidence" value="ECO:0007669"/>
    <property type="project" value="TreeGrafter"/>
</dbReference>
<dbReference type="InterPro" id="IPR050052">
    <property type="entry name" value="ATP-dep_Clp_protease_ClpX"/>
</dbReference>
<dbReference type="EMBL" id="DMVW01000039">
    <property type="protein sequence ID" value="HAR50915.1"/>
    <property type="molecule type" value="Genomic_DNA"/>
</dbReference>
<evidence type="ECO:0000259" key="4">
    <source>
        <dbReference type="SMART" id="SM01086"/>
    </source>
</evidence>
<dbReference type="AlphaFoldDB" id="A0A348W8Q3"/>
<gene>
    <name evidence="5" type="ORF">DCS45_03420</name>
</gene>
<keyword evidence="5" id="KW-0378">Hydrolase</keyword>
<sequence length="102" mass="11148">ITILTEPKNALVKQYQRLFELEGAQLSFTDDALKAIAKRAIQRKTGARGLRSILEDILLNTMFELPGLEGVEEVVVNEEAVSSEAAPLMIYADAKKEEASAG</sequence>
<keyword evidence="5" id="KW-0645">Protease</keyword>
<evidence type="ECO:0000313" key="6">
    <source>
        <dbReference type="Proteomes" id="UP000264719"/>
    </source>
</evidence>
<dbReference type="InterPro" id="IPR027417">
    <property type="entry name" value="P-loop_NTPase"/>
</dbReference>
<name>A0A348W8Q3_9RHOB</name>
<dbReference type="Gene3D" id="1.10.8.60">
    <property type="match status" value="1"/>
</dbReference>
<organism evidence="5 6">
    <name type="scientific">Roseovarius nubinhibens</name>
    <dbReference type="NCBI Taxonomy" id="314263"/>
    <lineage>
        <taxon>Bacteria</taxon>
        <taxon>Pseudomonadati</taxon>
        <taxon>Pseudomonadota</taxon>
        <taxon>Alphaproteobacteria</taxon>
        <taxon>Rhodobacterales</taxon>
        <taxon>Roseobacteraceae</taxon>
        <taxon>Roseovarius</taxon>
    </lineage>
</organism>
<dbReference type="SUPFAM" id="SSF52540">
    <property type="entry name" value="P-loop containing nucleoside triphosphate hydrolases"/>
    <property type="match status" value="1"/>
</dbReference>
<dbReference type="FunFam" id="1.10.8.60:FF:000002">
    <property type="entry name" value="ATP-dependent Clp protease ATP-binding subunit ClpX"/>
    <property type="match status" value="1"/>
</dbReference>
<dbReference type="PANTHER" id="PTHR48102">
    <property type="entry name" value="ATP-DEPENDENT CLP PROTEASE ATP-BINDING SUBUNIT CLPX-LIKE, MITOCHONDRIAL-RELATED"/>
    <property type="match status" value="1"/>
</dbReference>
<evidence type="ECO:0000256" key="3">
    <source>
        <dbReference type="ARBA" id="ARBA00022840"/>
    </source>
</evidence>
<dbReference type="PANTHER" id="PTHR48102:SF7">
    <property type="entry name" value="ATP-DEPENDENT CLP PROTEASE ATP-BINDING SUBUNIT CLPX-LIKE, MITOCHONDRIAL"/>
    <property type="match status" value="1"/>
</dbReference>